<name>A0AAN9QHP2_PHACN</name>
<dbReference type="Proteomes" id="UP001374584">
    <property type="component" value="Unassembled WGS sequence"/>
</dbReference>
<sequence>MKEGELSESSILREAFVFYLQLSLSASLYYSDLGHPNSVLDSTLSLIFLLQVVDWFRRGTLYCSHICC</sequence>
<proteinExistence type="predicted"/>
<keyword evidence="2" id="KW-1185">Reference proteome</keyword>
<organism evidence="1 2">
    <name type="scientific">Phaseolus coccineus</name>
    <name type="common">Scarlet runner bean</name>
    <name type="synonym">Phaseolus multiflorus</name>
    <dbReference type="NCBI Taxonomy" id="3886"/>
    <lineage>
        <taxon>Eukaryota</taxon>
        <taxon>Viridiplantae</taxon>
        <taxon>Streptophyta</taxon>
        <taxon>Embryophyta</taxon>
        <taxon>Tracheophyta</taxon>
        <taxon>Spermatophyta</taxon>
        <taxon>Magnoliopsida</taxon>
        <taxon>eudicotyledons</taxon>
        <taxon>Gunneridae</taxon>
        <taxon>Pentapetalae</taxon>
        <taxon>rosids</taxon>
        <taxon>fabids</taxon>
        <taxon>Fabales</taxon>
        <taxon>Fabaceae</taxon>
        <taxon>Papilionoideae</taxon>
        <taxon>50 kb inversion clade</taxon>
        <taxon>NPAAA clade</taxon>
        <taxon>indigoferoid/millettioid clade</taxon>
        <taxon>Phaseoleae</taxon>
        <taxon>Phaseolus</taxon>
    </lineage>
</organism>
<reference evidence="1 2" key="1">
    <citation type="submission" date="2024-01" db="EMBL/GenBank/DDBJ databases">
        <title>The genomes of 5 underutilized Papilionoideae crops provide insights into root nodulation and disease resistanc.</title>
        <authorList>
            <person name="Jiang F."/>
        </authorList>
    </citation>
    <scope>NUCLEOTIDE SEQUENCE [LARGE SCALE GENOMIC DNA]</scope>
    <source>
        <strain evidence="1">JINMINGXINNONG_FW02</strain>
        <tissue evidence="1">Leaves</tissue>
    </source>
</reference>
<accession>A0AAN9QHP2</accession>
<dbReference type="AlphaFoldDB" id="A0AAN9QHP2"/>
<comment type="caution">
    <text evidence="1">The sequence shown here is derived from an EMBL/GenBank/DDBJ whole genome shotgun (WGS) entry which is preliminary data.</text>
</comment>
<dbReference type="EMBL" id="JAYMYR010000010">
    <property type="protein sequence ID" value="KAK7335747.1"/>
    <property type="molecule type" value="Genomic_DNA"/>
</dbReference>
<gene>
    <name evidence="1" type="ORF">VNO80_27758</name>
</gene>
<protein>
    <submittedName>
        <fullName evidence="1">Uncharacterized protein</fullName>
    </submittedName>
</protein>
<evidence type="ECO:0000313" key="1">
    <source>
        <dbReference type="EMBL" id="KAK7335747.1"/>
    </source>
</evidence>
<evidence type="ECO:0000313" key="2">
    <source>
        <dbReference type="Proteomes" id="UP001374584"/>
    </source>
</evidence>